<evidence type="ECO:0000313" key="3">
    <source>
        <dbReference type="EMBL" id="CRL08206.1"/>
    </source>
</evidence>
<keyword evidence="4" id="KW-1185">Reference proteome</keyword>
<name>A0A1J1J9K6_9DIPT</name>
<gene>
    <name evidence="3" type="ORF">CLUMA_CG020828</name>
</gene>
<evidence type="ECO:0000313" key="4">
    <source>
        <dbReference type="Proteomes" id="UP000183832"/>
    </source>
</evidence>
<keyword evidence="2" id="KW-0732">Signal</keyword>
<proteinExistence type="predicted"/>
<feature type="signal peptide" evidence="2">
    <location>
        <begin position="1"/>
        <end position="17"/>
    </location>
</feature>
<evidence type="ECO:0000256" key="2">
    <source>
        <dbReference type="SAM" id="SignalP"/>
    </source>
</evidence>
<sequence>MKTKTIFLTLCLGIALAIDSSSINEGSEDDDNFLSQAKEEINERISGLGDDENNFQEVEEDIVDDTDVDDSMSEQDELHIHLANGEEHPIDEVDFMNEEERKNENIDLYEIKEYDDENVFMNLAEIIVNHESNAQANEQDESSEDQGDIINPRRKSLDKIGKNFIFRK</sequence>
<feature type="region of interest" description="Disordered" evidence="1">
    <location>
        <begin position="134"/>
        <end position="155"/>
    </location>
</feature>
<evidence type="ECO:0000256" key="1">
    <source>
        <dbReference type="SAM" id="MobiDB-lite"/>
    </source>
</evidence>
<dbReference type="EMBL" id="CVRI01000074">
    <property type="protein sequence ID" value="CRL08206.1"/>
    <property type="molecule type" value="Genomic_DNA"/>
</dbReference>
<dbReference type="Proteomes" id="UP000183832">
    <property type="component" value="Unassembled WGS sequence"/>
</dbReference>
<feature type="chain" id="PRO_5009619206" evidence="2">
    <location>
        <begin position="18"/>
        <end position="168"/>
    </location>
</feature>
<dbReference type="AlphaFoldDB" id="A0A1J1J9K6"/>
<accession>A0A1J1J9K6</accession>
<protein>
    <submittedName>
        <fullName evidence="3">CLUMA_CG020828, isoform A</fullName>
    </submittedName>
</protein>
<organism evidence="3 4">
    <name type="scientific">Clunio marinus</name>
    <dbReference type="NCBI Taxonomy" id="568069"/>
    <lineage>
        <taxon>Eukaryota</taxon>
        <taxon>Metazoa</taxon>
        <taxon>Ecdysozoa</taxon>
        <taxon>Arthropoda</taxon>
        <taxon>Hexapoda</taxon>
        <taxon>Insecta</taxon>
        <taxon>Pterygota</taxon>
        <taxon>Neoptera</taxon>
        <taxon>Endopterygota</taxon>
        <taxon>Diptera</taxon>
        <taxon>Nematocera</taxon>
        <taxon>Chironomoidea</taxon>
        <taxon>Chironomidae</taxon>
        <taxon>Clunio</taxon>
    </lineage>
</organism>
<feature type="compositionally biased region" description="Acidic residues" evidence="1">
    <location>
        <begin position="138"/>
        <end position="147"/>
    </location>
</feature>
<reference evidence="3 4" key="1">
    <citation type="submission" date="2015-04" db="EMBL/GenBank/DDBJ databases">
        <authorList>
            <person name="Syromyatnikov M.Y."/>
            <person name="Popov V.N."/>
        </authorList>
    </citation>
    <scope>NUCLEOTIDE SEQUENCE [LARGE SCALE GENOMIC DNA]</scope>
</reference>